<evidence type="ECO:0000313" key="1">
    <source>
        <dbReference type="EMBL" id="AEW72264.1"/>
    </source>
</evidence>
<sequence length="226" mass="26327">MNPRFPLRLLRFIFHAELHGRLTTGHRQVDIRQDLGIEQCAVQRSLGVIYFIARTERIQAVTLARKHFPRQRQAIGHLTECVRFRNITMELTELIVHKADIERRVVNDKLGAFDIFQKFVCHFREGRFIQQELIGDTVHAERFWVHQPVGFEVDMEVVPRKTTVHHFNGTDLDDLVPFVVRADLVHTGGFGIEDNLASNCSAHSGHLCQTYRLTERFKYRKSTRDA</sequence>
<dbReference type="KEGG" id="eec:EcWSU1_00824"/>
<dbReference type="AntiFam" id="ANF00137">
    <property type="entry name" value="Shadow ORF (opposite dnaQ)"/>
</dbReference>
<dbReference type="Proteomes" id="UP000007838">
    <property type="component" value="Chromosome"/>
</dbReference>
<reference evidence="1 2" key="1">
    <citation type="journal article" date="2011" name="Stand. Genomic Sci.">
        <title>Complete genome of the onion pathogen Enterobacter cloacae EcWSU1.</title>
        <authorList>
            <person name="Humann J.L."/>
            <person name="Wildung M."/>
            <person name="Cheng C.H."/>
            <person name="Lee T."/>
            <person name="Stewart J.E."/>
            <person name="Drew J.C."/>
            <person name="Triplett E.W."/>
            <person name="Main D."/>
            <person name="Schroeder B.K."/>
        </authorList>
    </citation>
    <scope>NUCLEOTIDE SEQUENCE [LARGE SCALE GENOMIC DNA]</scope>
    <source>
        <strain evidence="1 2">EcWSU1</strain>
    </source>
</reference>
<dbReference type="AlphaFoldDB" id="G8LNJ1"/>
<dbReference type="EMBL" id="CP002886">
    <property type="protein sequence ID" value="AEW72264.1"/>
    <property type="molecule type" value="Genomic_DNA"/>
</dbReference>
<organism evidence="1 2">
    <name type="scientific">Enterobacter ludwigii</name>
    <dbReference type="NCBI Taxonomy" id="299767"/>
    <lineage>
        <taxon>Bacteria</taxon>
        <taxon>Pseudomonadati</taxon>
        <taxon>Pseudomonadota</taxon>
        <taxon>Gammaproteobacteria</taxon>
        <taxon>Enterobacterales</taxon>
        <taxon>Enterobacteriaceae</taxon>
        <taxon>Enterobacter</taxon>
        <taxon>Enterobacter cloacae complex</taxon>
    </lineage>
</organism>
<proteinExistence type="predicted"/>
<evidence type="ECO:0000313" key="2">
    <source>
        <dbReference type="Proteomes" id="UP000007838"/>
    </source>
</evidence>
<gene>
    <name evidence="1" type="ORF">EcWSU1_00824</name>
</gene>
<protein>
    <submittedName>
        <fullName evidence="1">Uncharacterized protein</fullName>
    </submittedName>
</protein>
<accession>G8LNJ1</accession>
<dbReference type="HOGENOM" id="CLU_1223181_0_0_6"/>
<name>G8LNJ1_9ENTR</name>